<name>A0A1I7X282_HETBA</name>
<sequence length="44" mass="5366">MVRYMISYKNQLSCVSQLIIVFGLYLNEFIRLWTFFDDFDSCVF</sequence>
<evidence type="ECO:0000256" key="1">
    <source>
        <dbReference type="SAM" id="Phobius"/>
    </source>
</evidence>
<feature type="transmembrane region" description="Helical" evidence="1">
    <location>
        <begin position="12"/>
        <end position="30"/>
    </location>
</feature>
<keyword evidence="1" id="KW-0472">Membrane</keyword>
<dbReference type="AlphaFoldDB" id="A0A1I7X282"/>
<organism evidence="2 3">
    <name type="scientific">Heterorhabditis bacteriophora</name>
    <name type="common">Entomopathogenic nematode worm</name>
    <dbReference type="NCBI Taxonomy" id="37862"/>
    <lineage>
        <taxon>Eukaryota</taxon>
        <taxon>Metazoa</taxon>
        <taxon>Ecdysozoa</taxon>
        <taxon>Nematoda</taxon>
        <taxon>Chromadorea</taxon>
        <taxon>Rhabditida</taxon>
        <taxon>Rhabditina</taxon>
        <taxon>Rhabditomorpha</taxon>
        <taxon>Strongyloidea</taxon>
        <taxon>Heterorhabditidae</taxon>
        <taxon>Heterorhabditis</taxon>
    </lineage>
</organism>
<proteinExistence type="predicted"/>
<keyword evidence="2" id="KW-1185">Reference proteome</keyword>
<dbReference type="Proteomes" id="UP000095283">
    <property type="component" value="Unplaced"/>
</dbReference>
<protein>
    <submittedName>
        <fullName evidence="3">Uncharacterized protein</fullName>
    </submittedName>
</protein>
<accession>A0A1I7X282</accession>
<reference evidence="3" key="1">
    <citation type="submission" date="2016-11" db="UniProtKB">
        <authorList>
            <consortium name="WormBaseParasite"/>
        </authorList>
    </citation>
    <scope>IDENTIFICATION</scope>
</reference>
<keyword evidence="1" id="KW-1133">Transmembrane helix</keyword>
<evidence type="ECO:0000313" key="2">
    <source>
        <dbReference type="Proteomes" id="UP000095283"/>
    </source>
</evidence>
<keyword evidence="1" id="KW-0812">Transmembrane</keyword>
<dbReference type="WBParaSite" id="Hba_11691">
    <property type="protein sequence ID" value="Hba_11691"/>
    <property type="gene ID" value="Hba_11691"/>
</dbReference>
<evidence type="ECO:0000313" key="3">
    <source>
        <dbReference type="WBParaSite" id="Hba_11691"/>
    </source>
</evidence>